<feature type="transmembrane region" description="Helical" evidence="1">
    <location>
        <begin position="46"/>
        <end position="62"/>
    </location>
</feature>
<evidence type="ECO:0000313" key="2">
    <source>
        <dbReference type="EMBL" id="TXC81282.1"/>
    </source>
</evidence>
<dbReference type="AlphaFoldDB" id="A0A5C6V7P6"/>
<evidence type="ECO:0000313" key="3">
    <source>
        <dbReference type="Proteomes" id="UP000321776"/>
    </source>
</evidence>
<dbReference type="Proteomes" id="UP000321776">
    <property type="component" value="Unassembled WGS sequence"/>
</dbReference>
<dbReference type="EMBL" id="VOQS01000005">
    <property type="protein sequence ID" value="TXC81282.1"/>
    <property type="molecule type" value="Genomic_DNA"/>
</dbReference>
<reference evidence="2 3" key="1">
    <citation type="journal article" date="2018" name="Int. J. Syst. Evol. Microbiol.">
        <title>Paraburkholderia azotifigens sp. nov., a nitrogen-fixing bacterium isolated from paddy soil.</title>
        <authorList>
            <person name="Choi G.M."/>
            <person name="Im W.T."/>
        </authorList>
    </citation>
    <scope>NUCLEOTIDE SEQUENCE [LARGE SCALE GENOMIC DNA]</scope>
    <source>
        <strain evidence="2 3">NF 2-5-3</strain>
    </source>
</reference>
<keyword evidence="1" id="KW-0812">Transmembrane</keyword>
<sequence length="80" mass="8890">MLTLAITLCFAWIFGHIPFSNDATTALIRVGAWFGIYGDETLEDLYFYVTLSVSFVLAVAVVRQGNRSIDRRNGKGSDVE</sequence>
<comment type="caution">
    <text evidence="2">The sequence shown here is derived from an EMBL/GenBank/DDBJ whole genome shotgun (WGS) entry which is preliminary data.</text>
</comment>
<keyword evidence="1" id="KW-1133">Transmembrane helix</keyword>
<proteinExistence type="predicted"/>
<gene>
    <name evidence="2" type="ORF">FRZ40_43140</name>
</gene>
<protein>
    <submittedName>
        <fullName evidence="2">Non-ribosomal peptide synthetase</fullName>
    </submittedName>
</protein>
<organism evidence="2 3">
    <name type="scientific">Paraburkholderia azotifigens</name>
    <dbReference type="NCBI Taxonomy" id="2057004"/>
    <lineage>
        <taxon>Bacteria</taxon>
        <taxon>Pseudomonadati</taxon>
        <taxon>Pseudomonadota</taxon>
        <taxon>Betaproteobacteria</taxon>
        <taxon>Burkholderiales</taxon>
        <taxon>Burkholderiaceae</taxon>
        <taxon>Paraburkholderia</taxon>
    </lineage>
</organism>
<keyword evidence="1" id="KW-0472">Membrane</keyword>
<evidence type="ECO:0000256" key="1">
    <source>
        <dbReference type="SAM" id="Phobius"/>
    </source>
</evidence>
<accession>A0A5C6V7P6</accession>
<name>A0A5C6V7P6_9BURK</name>